<dbReference type="Proteomes" id="UP000824120">
    <property type="component" value="Chromosome 7"/>
</dbReference>
<feature type="region of interest" description="Disordered" evidence="1">
    <location>
        <begin position="91"/>
        <end position="114"/>
    </location>
</feature>
<evidence type="ECO:0000256" key="2">
    <source>
        <dbReference type="SAM" id="Phobius"/>
    </source>
</evidence>
<organism evidence="3 4">
    <name type="scientific">Solanum commersonii</name>
    <name type="common">Commerson's wild potato</name>
    <name type="synonym">Commerson's nightshade</name>
    <dbReference type="NCBI Taxonomy" id="4109"/>
    <lineage>
        <taxon>Eukaryota</taxon>
        <taxon>Viridiplantae</taxon>
        <taxon>Streptophyta</taxon>
        <taxon>Embryophyta</taxon>
        <taxon>Tracheophyta</taxon>
        <taxon>Spermatophyta</taxon>
        <taxon>Magnoliopsida</taxon>
        <taxon>eudicotyledons</taxon>
        <taxon>Gunneridae</taxon>
        <taxon>Pentapetalae</taxon>
        <taxon>asterids</taxon>
        <taxon>lamiids</taxon>
        <taxon>Solanales</taxon>
        <taxon>Solanaceae</taxon>
        <taxon>Solanoideae</taxon>
        <taxon>Solaneae</taxon>
        <taxon>Solanum</taxon>
    </lineage>
</organism>
<keyword evidence="4" id="KW-1185">Reference proteome</keyword>
<dbReference type="AlphaFoldDB" id="A0A9J5Y8R5"/>
<evidence type="ECO:0000313" key="4">
    <source>
        <dbReference type="Proteomes" id="UP000824120"/>
    </source>
</evidence>
<keyword evidence="2" id="KW-0472">Membrane</keyword>
<dbReference type="EMBL" id="JACXVP010000007">
    <property type="protein sequence ID" value="KAG5596482.1"/>
    <property type="molecule type" value="Genomic_DNA"/>
</dbReference>
<feature type="transmembrane region" description="Helical" evidence="2">
    <location>
        <begin position="34"/>
        <end position="54"/>
    </location>
</feature>
<evidence type="ECO:0000313" key="3">
    <source>
        <dbReference type="EMBL" id="KAG5596482.1"/>
    </source>
</evidence>
<evidence type="ECO:0000256" key="1">
    <source>
        <dbReference type="SAM" id="MobiDB-lite"/>
    </source>
</evidence>
<proteinExistence type="predicted"/>
<sequence>MKSHKSEFLITFGLKIALIRFASTFTFQSLKYNLGLISIVAVLVGLLSSLILVWRTRRIKLLLLLSFWGVYPDENNFHFSRLKGGRLEEENARDESPLDSFGCHIQQTKKKKVN</sequence>
<name>A0A9J5Y8R5_SOLCO</name>
<keyword evidence="2" id="KW-0812">Transmembrane</keyword>
<keyword evidence="2" id="KW-1133">Transmembrane helix</keyword>
<protein>
    <submittedName>
        <fullName evidence="3">Uncharacterized protein</fullName>
    </submittedName>
</protein>
<reference evidence="3 4" key="1">
    <citation type="submission" date="2020-09" db="EMBL/GenBank/DDBJ databases">
        <title>De no assembly of potato wild relative species, Solanum commersonii.</title>
        <authorList>
            <person name="Cho K."/>
        </authorList>
    </citation>
    <scope>NUCLEOTIDE SEQUENCE [LARGE SCALE GENOMIC DNA]</scope>
    <source>
        <strain evidence="3">LZ3.2</strain>
        <tissue evidence="3">Leaf</tissue>
    </source>
</reference>
<comment type="caution">
    <text evidence="3">The sequence shown here is derived from an EMBL/GenBank/DDBJ whole genome shotgun (WGS) entry which is preliminary data.</text>
</comment>
<accession>A0A9J5Y8R5</accession>
<gene>
    <name evidence="3" type="ORF">H5410_037714</name>
</gene>